<protein>
    <recommendedName>
        <fullName evidence="5">Pentatricopeptide repeat-containing protein</fullName>
    </recommendedName>
</protein>
<evidence type="ECO:0008006" key="5">
    <source>
        <dbReference type="Google" id="ProtNLM"/>
    </source>
</evidence>
<dbReference type="PROSITE" id="PS51375">
    <property type="entry name" value="PPR"/>
    <property type="match status" value="2"/>
</dbReference>
<dbReference type="Gene3D" id="1.25.40.10">
    <property type="entry name" value="Tetratricopeptide repeat domain"/>
    <property type="match status" value="3"/>
</dbReference>
<keyword evidence="4" id="KW-1185">Reference proteome</keyword>
<dbReference type="FunCoup" id="A0A2K1X108">
    <property type="interactions" value="72"/>
</dbReference>
<organism evidence="3 4">
    <name type="scientific">Populus trichocarpa</name>
    <name type="common">Western balsam poplar</name>
    <name type="synonym">Populus balsamifera subsp. trichocarpa</name>
    <dbReference type="NCBI Taxonomy" id="3694"/>
    <lineage>
        <taxon>Eukaryota</taxon>
        <taxon>Viridiplantae</taxon>
        <taxon>Streptophyta</taxon>
        <taxon>Embryophyta</taxon>
        <taxon>Tracheophyta</taxon>
        <taxon>Spermatophyta</taxon>
        <taxon>Magnoliopsida</taxon>
        <taxon>eudicotyledons</taxon>
        <taxon>Gunneridae</taxon>
        <taxon>Pentapetalae</taxon>
        <taxon>rosids</taxon>
        <taxon>fabids</taxon>
        <taxon>Malpighiales</taxon>
        <taxon>Salicaceae</taxon>
        <taxon>Saliceae</taxon>
        <taxon>Populus</taxon>
    </lineage>
</organism>
<dbReference type="EMBL" id="CM009307">
    <property type="protein sequence ID" value="PNS94450.1"/>
    <property type="molecule type" value="Genomic_DNA"/>
</dbReference>
<dbReference type="Proteomes" id="UP000006729">
    <property type="component" value="Chromosome 18"/>
</dbReference>
<name>A0A2K1X108_POPTR</name>
<proteinExistence type="predicted"/>
<dbReference type="InterPro" id="IPR011990">
    <property type="entry name" value="TPR-like_helical_dom_sf"/>
</dbReference>
<gene>
    <name evidence="3" type="ORF">POPTR_018G147900</name>
</gene>
<dbReference type="GO" id="GO:0003723">
    <property type="term" value="F:RNA binding"/>
    <property type="evidence" value="ECO:0007669"/>
    <property type="project" value="InterPro"/>
</dbReference>
<dbReference type="PANTHER" id="PTHR47926">
    <property type="entry name" value="PENTATRICOPEPTIDE REPEAT-CONTAINING PROTEIN"/>
    <property type="match status" value="1"/>
</dbReference>
<dbReference type="PANTHER" id="PTHR47926:SF543">
    <property type="entry name" value="(WILD MALAYSIAN BANANA) HYPOTHETICAL PROTEIN"/>
    <property type="match status" value="1"/>
</dbReference>
<reference evidence="3 4" key="1">
    <citation type="journal article" date="2006" name="Science">
        <title>The genome of black cottonwood, Populus trichocarpa (Torr. &amp; Gray).</title>
        <authorList>
            <person name="Tuskan G.A."/>
            <person name="Difazio S."/>
            <person name="Jansson S."/>
            <person name="Bohlmann J."/>
            <person name="Grigoriev I."/>
            <person name="Hellsten U."/>
            <person name="Putnam N."/>
            <person name="Ralph S."/>
            <person name="Rombauts S."/>
            <person name="Salamov A."/>
            <person name="Schein J."/>
            <person name="Sterck L."/>
            <person name="Aerts A."/>
            <person name="Bhalerao R.R."/>
            <person name="Bhalerao R.P."/>
            <person name="Blaudez D."/>
            <person name="Boerjan W."/>
            <person name="Brun A."/>
            <person name="Brunner A."/>
            <person name="Busov V."/>
            <person name="Campbell M."/>
            <person name="Carlson J."/>
            <person name="Chalot M."/>
            <person name="Chapman J."/>
            <person name="Chen G.L."/>
            <person name="Cooper D."/>
            <person name="Coutinho P.M."/>
            <person name="Couturier J."/>
            <person name="Covert S."/>
            <person name="Cronk Q."/>
            <person name="Cunningham R."/>
            <person name="Davis J."/>
            <person name="Degroeve S."/>
            <person name="Dejardin A."/>
            <person name="Depamphilis C."/>
            <person name="Detter J."/>
            <person name="Dirks B."/>
            <person name="Dubchak I."/>
            <person name="Duplessis S."/>
            <person name="Ehlting J."/>
            <person name="Ellis B."/>
            <person name="Gendler K."/>
            <person name="Goodstein D."/>
            <person name="Gribskov M."/>
            <person name="Grimwood J."/>
            <person name="Groover A."/>
            <person name="Gunter L."/>
            <person name="Hamberger B."/>
            <person name="Heinze B."/>
            <person name="Helariutta Y."/>
            <person name="Henrissat B."/>
            <person name="Holligan D."/>
            <person name="Holt R."/>
            <person name="Huang W."/>
            <person name="Islam-Faridi N."/>
            <person name="Jones S."/>
            <person name="Jones-Rhoades M."/>
            <person name="Jorgensen R."/>
            <person name="Joshi C."/>
            <person name="Kangasjarvi J."/>
            <person name="Karlsson J."/>
            <person name="Kelleher C."/>
            <person name="Kirkpatrick R."/>
            <person name="Kirst M."/>
            <person name="Kohler A."/>
            <person name="Kalluri U."/>
            <person name="Larimer F."/>
            <person name="Leebens-Mack J."/>
            <person name="Leple J.C."/>
            <person name="Locascio P."/>
            <person name="Lou Y."/>
            <person name="Lucas S."/>
            <person name="Martin F."/>
            <person name="Montanini B."/>
            <person name="Napoli C."/>
            <person name="Nelson D.R."/>
            <person name="Nelson C."/>
            <person name="Nieminen K."/>
            <person name="Nilsson O."/>
            <person name="Pereda V."/>
            <person name="Peter G."/>
            <person name="Philippe R."/>
            <person name="Pilate G."/>
            <person name="Poliakov A."/>
            <person name="Razumovskaya J."/>
            <person name="Richardson P."/>
            <person name="Rinaldi C."/>
            <person name="Ritland K."/>
            <person name="Rouze P."/>
            <person name="Ryaboy D."/>
            <person name="Schmutz J."/>
            <person name="Schrader J."/>
            <person name="Segerman B."/>
            <person name="Shin H."/>
            <person name="Siddiqui A."/>
            <person name="Sterky F."/>
            <person name="Terry A."/>
            <person name="Tsai C.J."/>
            <person name="Uberbacher E."/>
            <person name="Unneberg P."/>
            <person name="Vahala J."/>
            <person name="Wall K."/>
            <person name="Wessler S."/>
            <person name="Yang G."/>
            <person name="Yin T."/>
            <person name="Douglas C."/>
            <person name="Marra M."/>
            <person name="Sandberg G."/>
            <person name="Van de Peer Y."/>
            <person name="Rokhsar D."/>
        </authorList>
    </citation>
    <scope>NUCLEOTIDE SEQUENCE [LARGE SCALE GENOMIC DNA]</scope>
    <source>
        <strain evidence="4">cv. Nisqually</strain>
    </source>
</reference>
<dbReference type="AlphaFoldDB" id="A0A2K1X108"/>
<dbReference type="FunFam" id="1.25.40.10:FF:000242">
    <property type="entry name" value="Pentatricopeptide repeat-containing protein"/>
    <property type="match status" value="1"/>
</dbReference>
<evidence type="ECO:0000313" key="4">
    <source>
        <dbReference type="Proteomes" id="UP000006729"/>
    </source>
</evidence>
<feature type="repeat" description="PPR" evidence="2">
    <location>
        <begin position="111"/>
        <end position="145"/>
    </location>
</feature>
<accession>A0A2K1X108</accession>
<dbReference type="GO" id="GO:0009451">
    <property type="term" value="P:RNA modification"/>
    <property type="evidence" value="ECO:0000318"/>
    <property type="project" value="GO_Central"/>
</dbReference>
<dbReference type="Pfam" id="PF01535">
    <property type="entry name" value="PPR"/>
    <property type="match status" value="5"/>
</dbReference>
<keyword evidence="1" id="KW-0677">Repeat</keyword>
<dbReference type="FunFam" id="1.25.40.10:FF:000396">
    <property type="entry name" value="Pentatricopeptide repeat-containing protein At2g36730"/>
    <property type="match status" value="1"/>
</dbReference>
<sequence length="422" mass="47287">MPINSIPKPNFLLSKIVDLKDLAYASLVFNQLTKPNIYAFNFMLRGLATTWKKYDFWNVWGLVHGKIGHCLVFKAGLDGDEHVNHSLTTMDARCGEMGFARKVFDEMGDRDLVSWNSMISGYSKMGFAKEAIWLFMEMREEGFEPDEMTLVNVLGACGDLGLGRWVEGLVLEKKMEVNSYVGSALIDMYGKCGDLISARRVFDSMPNKDVVTWNAIITCELIDMYAKCGSLDDALRVSWNAMISALAIHGQALEALSLFRGMSKDNDTVQPNDITFIGVLSTCVHAGLVDEGRQLFESMKLLFGLVPKVKHYSCMVDLCARAGLLNEAWDLINKMPGKRDEIVLGSLLGACQRRRNADVGERIYANMRRRDDSAKMRQCGVSKTPGCSWIDVGARAHEFHAGGSLHHHSENIYQLLNEEMKR</sequence>
<evidence type="ECO:0000256" key="1">
    <source>
        <dbReference type="ARBA" id="ARBA00022737"/>
    </source>
</evidence>
<dbReference type="InterPro" id="IPR002885">
    <property type="entry name" value="PPR_rpt"/>
</dbReference>
<feature type="repeat" description="PPR" evidence="2">
    <location>
        <begin position="178"/>
        <end position="212"/>
    </location>
</feature>
<evidence type="ECO:0000313" key="3">
    <source>
        <dbReference type="EMBL" id="PNS94450.1"/>
    </source>
</evidence>
<evidence type="ECO:0000256" key="2">
    <source>
        <dbReference type="PROSITE-ProRule" id="PRU00708"/>
    </source>
</evidence>
<dbReference type="NCBIfam" id="TIGR00756">
    <property type="entry name" value="PPR"/>
    <property type="match status" value="3"/>
</dbReference>
<dbReference type="InParanoid" id="A0A2K1X108"/>
<dbReference type="InterPro" id="IPR046960">
    <property type="entry name" value="PPR_At4g14850-like_plant"/>
</dbReference>